<evidence type="ECO:0000313" key="1">
    <source>
        <dbReference type="EMBL" id="KAA0056264.1"/>
    </source>
</evidence>
<dbReference type="Proteomes" id="UP000321947">
    <property type="component" value="Unassembled WGS sequence"/>
</dbReference>
<dbReference type="AlphaFoldDB" id="A0A5D3C090"/>
<evidence type="ECO:0000313" key="4">
    <source>
        <dbReference type="Proteomes" id="UP000321947"/>
    </source>
</evidence>
<dbReference type="OrthoDB" id="116316at2759"/>
<reference evidence="3 4" key="1">
    <citation type="submission" date="2019-08" db="EMBL/GenBank/DDBJ databases">
        <title>Draft genome sequences of two oriental melons (Cucumis melo L. var makuwa).</title>
        <authorList>
            <person name="Kwon S.-Y."/>
        </authorList>
    </citation>
    <scope>NUCLEOTIDE SEQUENCE [LARGE SCALE GENOMIC DNA]</scope>
    <source>
        <strain evidence="4">cv. Chang Bougi</strain>
        <strain evidence="3">cv. SW 3</strain>
        <tissue evidence="2">Leaf</tissue>
    </source>
</reference>
<dbReference type="EMBL" id="SSTD01013924">
    <property type="protein sequence ID" value="TYK05237.1"/>
    <property type="molecule type" value="Genomic_DNA"/>
</dbReference>
<dbReference type="EMBL" id="SSTE01007677">
    <property type="protein sequence ID" value="KAA0056264.1"/>
    <property type="molecule type" value="Genomic_DNA"/>
</dbReference>
<evidence type="ECO:0000313" key="2">
    <source>
        <dbReference type="EMBL" id="TYK05237.1"/>
    </source>
</evidence>
<accession>A0A5D3C090</accession>
<name>A0A5D3C090_CUCMM</name>
<proteinExistence type="predicted"/>
<protein>
    <submittedName>
        <fullName evidence="2">Gag-pol polyprotein</fullName>
    </submittedName>
</protein>
<dbReference type="Proteomes" id="UP000321393">
    <property type="component" value="Unassembled WGS sequence"/>
</dbReference>
<gene>
    <name evidence="2" type="ORF">E5676_scaffold108G00460</name>
    <name evidence="1" type="ORF">E6C27_scaffold226G00320</name>
</gene>
<comment type="caution">
    <text evidence="2">The sequence shown here is derived from an EMBL/GenBank/DDBJ whole genome shotgun (WGS) entry which is preliminary data.</text>
</comment>
<evidence type="ECO:0000313" key="3">
    <source>
        <dbReference type="Proteomes" id="UP000321393"/>
    </source>
</evidence>
<organism evidence="2 4">
    <name type="scientific">Cucumis melo var. makuwa</name>
    <name type="common">Oriental melon</name>
    <dbReference type="NCBI Taxonomy" id="1194695"/>
    <lineage>
        <taxon>Eukaryota</taxon>
        <taxon>Viridiplantae</taxon>
        <taxon>Streptophyta</taxon>
        <taxon>Embryophyta</taxon>
        <taxon>Tracheophyta</taxon>
        <taxon>Spermatophyta</taxon>
        <taxon>Magnoliopsida</taxon>
        <taxon>eudicotyledons</taxon>
        <taxon>Gunneridae</taxon>
        <taxon>Pentapetalae</taxon>
        <taxon>rosids</taxon>
        <taxon>fabids</taxon>
        <taxon>Cucurbitales</taxon>
        <taxon>Cucurbitaceae</taxon>
        <taxon>Benincaseae</taxon>
        <taxon>Cucumis</taxon>
    </lineage>
</organism>
<sequence length="130" mass="14631">MKLDELFGSLRTFELHLGDGASRRKLGLSLTSIKEGQTEKHRAVQNNDTLAKSMVLLMKQVAKLKSQLHKHIGSQHNSRKASSIVQPRISSSSTLGLYRRKDYELGEKDYGVSKFEKNGKGIRCHECEGF</sequence>